<protein>
    <recommendedName>
        <fullName evidence="3">Mobile element transfer</fullName>
    </recommendedName>
</protein>
<organism evidence="2">
    <name type="scientific">Streptomyces haneummycinicus</name>
    <dbReference type="NCBI Taxonomy" id="3074435"/>
    <lineage>
        <taxon>Bacteria</taxon>
        <taxon>Bacillati</taxon>
        <taxon>Actinomycetota</taxon>
        <taxon>Actinomycetes</taxon>
        <taxon>Kitasatosporales</taxon>
        <taxon>Streptomycetaceae</taxon>
        <taxon>Streptomyces</taxon>
    </lineage>
</organism>
<reference evidence="2" key="2">
    <citation type="submission" date="2024-07" db="EMBL/GenBank/DDBJ databases">
        <title>Streptomyces haneummycinica sp. nov., a new antibiotic-producing actinobacterium isolated from marine sediment.</title>
        <authorList>
            <person name="Uemura M."/>
            <person name="Hamada M."/>
            <person name="Hirano S."/>
            <person name="Kobayashi K."/>
            <person name="Ohshiro T."/>
            <person name="Kobayashi T."/>
            <person name="Terahara T."/>
        </authorList>
    </citation>
    <scope>NUCLEOTIDE SEQUENCE</scope>
    <source>
        <strain evidence="2">KM77-8</strain>
    </source>
</reference>
<feature type="region of interest" description="Disordered" evidence="1">
    <location>
        <begin position="38"/>
        <end position="70"/>
    </location>
</feature>
<gene>
    <name evidence="2" type="ORF">SHKM778_00070</name>
</gene>
<reference evidence="2" key="1">
    <citation type="submission" date="2024-06" db="EMBL/GenBank/DDBJ databases">
        <authorList>
            <consortium name="consrtm"/>
            <person name="Uemura M."/>
            <person name="Terahara T."/>
        </authorList>
    </citation>
    <scope>NUCLEOTIDE SEQUENCE</scope>
    <source>
        <strain evidence="2">KM77-8</strain>
    </source>
</reference>
<evidence type="ECO:0000313" key="2">
    <source>
        <dbReference type="EMBL" id="BFO13619.1"/>
    </source>
</evidence>
<feature type="region of interest" description="Disordered" evidence="1">
    <location>
        <begin position="1"/>
        <end position="21"/>
    </location>
</feature>
<feature type="compositionally biased region" description="Basic and acidic residues" evidence="1">
    <location>
        <begin position="51"/>
        <end position="70"/>
    </location>
</feature>
<evidence type="ECO:0000256" key="1">
    <source>
        <dbReference type="SAM" id="MobiDB-lite"/>
    </source>
</evidence>
<accession>A0AAT9H8E3</accession>
<proteinExistence type="predicted"/>
<name>A0AAT9H8E3_9ACTN</name>
<dbReference type="AlphaFoldDB" id="A0AAT9H8E3"/>
<sequence length="70" mass="7942">MAIRNPVRPDDETGTGGTTAPVRTLYVMSITYGGRARKGRRITRTCPPDPCFRERAEARTDGRDHRDRRP</sequence>
<evidence type="ECO:0008006" key="3">
    <source>
        <dbReference type="Google" id="ProtNLM"/>
    </source>
</evidence>
<dbReference type="EMBL" id="AP035768">
    <property type="protein sequence ID" value="BFO13619.1"/>
    <property type="molecule type" value="Genomic_DNA"/>
</dbReference>